<protein>
    <recommendedName>
        <fullName evidence="3">Lipoyl-binding domain-containing protein</fullName>
    </recommendedName>
</protein>
<dbReference type="SUPFAM" id="SSF51230">
    <property type="entry name" value="Single hybrid motif"/>
    <property type="match status" value="1"/>
</dbReference>
<evidence type="ECO:0000313" key="2">
    <source>
        <dbReference type="Proteomes" id="UP000177141"/>
    </source>
</evidence>
<dbReference type="AlphaFoldDB" id="A0A1F7ITZ2"/>
<dbReference type="STRING" id="1802061.A3A93_06245"/>
<organism evidence="1 2">
    <name type="scientific">Candidatus Roizmanbacteria bacterium RIFCSPLOWO2_01_FULL_38_12</name>
    <dbReference type="NCBI Taxonomy" id="1802061"/>
    <lineage>
        <taxon>Bacteria</taxon>
        <taxon>Candidatus Roizmaniibacteriota</taxon>
    </lineage>
</organism>
<evidence type="ECO:0008006" key="3">
    <source>
        <dbReference type="Google" id="ProtNLM"/>
    </source>
</evidence>
<reference evidence="1 2" key="1">
    <citation type="journal article" date="2016" name="Nat. Commun.">
        <title>Thousands of microbial genomes shed light on interconnected biogeochemical processes in an aquifer system.</title>
        <authorList>
            <person name="Anantharaman K."/>
            <person name="Brown C.T."/>
            <person name="Hug L.A."/>
            <person name="Sharon I."/>
            <person name="Castelle C.J."/>
            <person name="Probst A.J."/>
            <person name="Thomas B.C."/>
            <person name="Singh A."/>
            <person name="Wilkins M.J."/>
            <person name="Karaoz U."/>
            <person name="Brodie E.L."/>
            <person name="Williams K.H."/>
            <person name="Hubbard S.S."/>
            <person name="Banfield J.F."/>
        </authorList>
    </citation>
    <scope>NUCLEOTIDE SEQUENCE [LARGE SCALE GENOMIC DNA]</scope>
</reference>
<proteinExistence type="predicted"/>
<dbReference type="InterPro" id="IPR011053">
    <property type="entry name" value="Single_hybrid_motif"/>
</dbReference>
<accession>A0A1F7ITZ2</accession>
<name>A0A1F7ITZ2_9BACT</name>
<sequence>MKIPVRIPKNAELFLKLGQKVDFNTPFHRKKGKKMTRIPLAEILDFKPEKIFIVLKKVVGDTVKKGELLAEHQAMFSTKQYLSSVNGLIKEIDHNLGTITLELDSEGSQTTMCFFKGQVEAIDEGCIEVKVKKANKFDTRETKHYFGGSVHYLDVLNQPLTEDDIFQKCIFGLALNSLDQAKIETLGAKAFITHLNSPTNIELKKIILQNVEDFEHIEKEKYPFCIIGVDNKSIYFYE</sequence>
<dbReference type="Proteomes" id="UP000177141">
    <property type="component" value="Unassembled WGS sequence"/>
</dbReference>
<dbReference type="EMBL" id="MGAL01000039">
    <property type="protein sequence ID" value="OGK46830.1"/>
    <property type="molecule type" value="Genomic_DNA"/>
</dbReference>
<gene>
    <name evidence="1" type="ORF">A3A93_06245</name>
</gene>
<comment type="caution">
    <text evidence="1">The sequence shown here is derived from an EMBL/GenBank/DDBJ whole genome shotgun (WGS) entry which is preliminary data.</text>
</comment>
<evidence type="ECO:0000313" key="1">
    <source>
        <dbReference type="EMBL" id="OGK46830.1"/>
    </source>
</evidence>